<evidence type="ECO:0000256" key="1">
    <source>
        <dbReference type="SAM" id="MobiDB-lite"/>
    </source>
</evidence>
<feature type="region of interest" description="Disordered" evidence="1">
    <location>
        <begin position="197"/>
        <end position="312"/>
    </location>
</feature>
<reference evidence="3 4" key="1">
    <citation type="submission" date="2021-11" db="EMBL/GenBank/DDBJ databases">
        <authorList>
            <person name="Islam A."/>
            <person name="Islam S."/>
            <person name="Flora M.S."/>
            <person name="Rahman M."/>
            <person name="Ziaur R.M."/>
            <person name="Epstein J.H."/>
            <person name="Hassan M."/>
            <person name="Klassen M."/>
            <person name="Woodard K."/>
            <person name="Webb A."/>
            <person name="Webby R.J."/>
            <person name="El Zowalaty M.E."/>
        </authorList>
    </citation>
    <scope>NUCLEOTIDE SEQUENCE [LARGE SCALE GENOMIC DNA]</scope>
    <source>
        <strain evidence="3">Pbs1</strain>
    </source>
</reference>
<sequence>MVSTTSILTLVTLAATAIDYVQAHGYIYKPKPYWKTKENSEWVVEIPPPWKGGWDESKGDEGLLKVFKELAPKHGYKDLRTLMDGDPLYGDACGYTDPKGKPVDPPTDGTATFSRCFQHAGPCAIFMDNKLAFESHDCQGDFGRGSKTTKSIMKPVKYELCAPGGCMMRFYWLGLQRLQGKTLWQAYKNCIPLTGPPGGGSSGQSSNGTDSSMVDASQTDVTQTDVTQTDVSDDSSSKSDDHKSKESQKTSSDDKSKESQKTPSASATPLAPETPSSEYSPPGSSSDSYSPADTPAMAPAPSSKCKGHRRRH</sequence>
<proteinExistence type="predicted"/>
<organism evidence="3 4">
    <name type="scientific">Peronospora belbahrii</name>
    <dbReference type="NCBI Taxonomy" id="622444"/>
    <lineage>
        <taxon>Eukaryota</taxon>
        <taxon>Sar</taxon>
        <taxon>Stramenopiles</taxon>
        <taxon>Oomycota</taxon>
        <taxon>Peronosporomycetes</taxon>
        <taxon>Peronosporales</taxon>
        <taxon>Peronosporaceae</taxon>
        <taxon>Peronospora</taxon>
    </lineage>
</organism>
<feature type="signal peptide" evidence="2">
    <location>
        <begin position="1"/>
        <end position="23"/>
    </location>
</feature>
<feature type="chain" id="PRO_5045161724" evidence="2">
    <location>
        <begin position="24"/>
        <end position="312"/>
    </location>
</feature>
<name>A0ABN8CKN0_9STRA</name>
<dbReference type="Proteomes" id="UP001158986">
    <property type="component" value="Unassembled WGS sequence"/>
</dbReference>
<gene>
    <name evidence="3" type="ORF">PBS001_LOCUS462</name>
</gene>
<feature type="compositionally biased region" description="Low complexity" evidence="1">
    <location>
        <begin position="271"/>
        <end position="295"/>
    </location>
</feature>
<evidence type="ECO:0000313" key="4">
    <source>
        <dbReference type="Proteomes" id="UP001158986"/>
    </source>
</evidence>
<accession>A0ABN8CKN0</accession>
<feature type="compositionally biased region" description="Low complexity" evidence="1">
    <location>
        <begin position="203"/>
        <end position="230"/>
    </location>
</feature>
<dbReference type="EMBL" id="CAKLCB010000018">
    <property type="protein sequence ID" value="CAH0513658.1"/>
    <property type="molecule type" value="Genomic_DNA"/>
</dbReference>
<evidence type="ECO:0000313" key="3">
    <source>
        <dbReference type="EMBL" id="CAH0513658.1"/>
    </source>
</evidence>
<protein>
    <submittedName>
        <fullName evidence="3">Uncharacterized protein</fullName>
    </submittedName>
</protein>
<keyword evidence="2" id="KW-0732">Signal</keyword>
<feature type="compositionally biased region" description="Basic and acidic residues" evidence="1">
    <location>
        <begin position="235"/>
        <end position="260"/>
    </location>
</feature>
<keyword evidence="4" id="KW-1185">Reference proteome</keyword>
<comment type="caution">
    <text evidence="3">The sequence shown here is derived from an EMBL/GenBank/DDBJ whole genome shotgun (WGS) entry which is preliminary data.</text>
</comment>
<evidence type="ECO:0000256" key="2">
    <source>
        <dbReference type="SAM" id="SignalP"/>
    </source>
</evidence>